<dbReference type="AlphaFoldDB" id="A0A6N2MSS0"/>
<sequence length="135" mass="15737">MVFASDGLVEGLYDRERMRQDYTDDCEISADGLQKFVSVYQKKLNITTSVPKPVNLEQATKKMEVIDRSFSFSKNRCIAGRGMNPSKESELQPGMPIFNYYFWLRVEQVNPDIHLQSKHLPFLWEFFFAKSVDLL</sequence>
<keyword evidence="4" id="KW-1185">Reference proteome</keyword>
<gene>
    <name evidence="1" type="ORF">OIU85_024218</name>
    <name evidence="2" type="ORF">SVIM_LOCUS415471</name>
    <name evidence="3" type="ORF">SVIM_LOCUS448885</name>
</gene>
<proteinExistence type="predicted"/>
<evidence type="ECO:0000313" key="4">
    <source>
        <dbReference type="Proteomes" id="UP001151529"/>
    </source>
</evidence>
<dbReference type="GO" id="GO:0005829">
    <property type="term" value="C:cytosol"/>
    <property type="evidence" value="ECO:0007669"/>
    <property type="project" value="TreeGrafter"/>
</dbReference>
<organism evidence="2">
    <name type="scientific">Salix viminalis</name>
    <name type="common">Common osier</name>
    <name type="synonym">Basket willow</name>
    <dbReference type="NCBI Taxonomy" id="40686"/>
    <lineage>
        <taxon>Eukaryota</taxon>
        <taxon>Viridiplantae</taxon>
        <taxon>Streptophyta</taxon>
        <taxon>Embryophyta</taxon>
        <taxon>Tracheophyta</taxon>
        <taxon>Spermatophyta</taxon>
        <taxon>Magnoliopsida</taxon>
        <taxon>eudicotyledons</taxon>
        <taxon>Gunneridae</taxon>
        <taxon>Pentapetalae</taxon>
        <taxon>rosids</taxon>
        <taxon>fabids</taxon>
        <taxon>Malpighiales</taxon>
        <taxon>Salicaceae</taxon>
        <taxon>Saliceae</taxon>
        <taxon>Salix</taxon>
    </lineage>
</organism>
<dbReference type="EMBL" id="CAADRP010002063">
    <property type="protein sequence ID" value="VFU60499.1"/>
    <property type="molecule type" value="Genomic_DNA"/>
</dbReference>
<dbReference type="PANTHER" id="PTHR43235">
    <property type="entry name" value="GLUTAMINE AMIDOTRANSFERASE PB2B2.05-RELATED"/>
    <property type="match status" value="1"/>
</dbReference>
<evidence type="ECO:0000313" key="1">
    <source>
        <dbReference type="EMBL" id="KAJ6721099.1"/>
    </source>
</evidence>
<reference evidence="2" key="1">
    <citation type="submission" date="2019-03" db="EMBL/GenBank/DDBJ databases">
        <authorList>
            <person name="Mank J."/>
            <person name="Almeida P."/>
        </authorList>
    </citation>
    <scope>NUCLEOTIDE SEQUENCE</scope>
    <source>
        <strain evidence="2">78183</strain>
    </source>
</reference>
<dbReference type="OrthoDB" id="1724632at2759"/>
<reference evidence="1" key="2">
    <citation type="submission" date="2022-11" db="EMBL/GenBank/DDBJ databases">
        <authorList>
            <person name="Hyden B.L."/>
            <person name="Feng K."/>
            <person name="Yates T."/>
            <person name="Jawdy S."/>
            <person name="Smart L.B."/>
            <person name="Muchero W."/>
        </authorList>
    </citation>
    <scope>NUCLEOTIDE SEQUENCE</scope>
    <source>
        <tissue evidence="1">Shoot tip</tissue>
    </source>
</reference>
<dbReference type="InterPro" id="IPR044668">
    <property type="entry name" value="PuuD-like"/>
</dbReference>
<protein>
    <submittedName>
        <fullName evidence="1">CLASS I GLUTAMINE AMIDOTRANSFERASE-LIKE SUPERFAMILY PROTEIN</fullName>
    </submittedName>
</protein>
<accession>A0A6N2MSS0</accession>
<dbReference type="EMBL" id="CAADRP010001952">
    <property type="protein sequence ID" value="VFU57464.1"/>
    <property type="molecule type" value="Genomic_DNA"/>
</dbReference>
<keyword evidence="1" id="KW-0315">Glutamine amidotransferase</keyword>
<dbReference type="Proteomes" id="UP001151529">
    <property type="component" value="Chromosome 10"/>
</dbReference>
<dbReference type="GO" id="GO:0016811">
    <property type="term" value="F:hydrolase activity, acting on carbon-nitrogen (but not peptide) bonds, in linear amides"/>
    <property type="evidence" value="ECO:0007669"/>
    <property type="project" value="InterPro"/>
</dbReference>
<reference evidence="1" key="3">
    <citation type="journal article" date="2023" name="Int. J. Mol. Sci.">
        <title>De Novo Assembly and Annotation of 11 Diverse Shrub Willow (Salix) Genomes Reveals Novel Gene Organization in Sex-Linked Regions.</title>
        <authorList>
            <person name="Hyden B."/>
            <person name="Feng K."/>
            <person name="Yates T.B."/>
            <person name="Jawdy S."/>
            <person name="Cereghino C."/>
            <person name="Smart L.B."/>
            <person name="Muchero W."/>
        </authorList>
    </citation>
    <scope>NUCLEOTIDE SEQUENCE [LARGE SCALE GENOMIC DNA]</scope>
    <source>
        <tissue evidence="1">Shoot tip</tissue>
    </source>
</reference>
<evidence type="ECO:0000313" key="2">
    <source>
        <dbReference type="EMBL" id="VFU57464.1"/>
    </source>
</evidence>
<evidence type="ECO:0000313" key="3">
    <source>
        <dbReference type="EMBL" id="VFU60499.1"/>
    </source>
</evidence>
<dbReference type="PANTHER" id="PTHR43235:SF1">
    <property type="entry name" value="GLUTAMINE AMIDOTRANSFERASE PB2B2.05-RELATED"/>
    <property type="match status" value="1"/>
</dbReference>
<dbReference type="EMBL" id="JAPFFL010000006">
    <property type="protein sequence ID" value="KAJ6721099.1"/>
    <property type="molecule type" value="Genomic_DNA"/>
</dbReference>
<name>A0A6N2MSS0_SALVM</name>